<dbReference type="RefSeq" id="WP_165138530.1">
    <property type="nucleotide sequence ID" value="NZ_JAALLT010000001.1"/>
</dbReference>
<name>A0A6M1T4N5_9BACT</name>
<evidence type="ECO:0000256" key="2">
    <source>
        <dbReference type="ARBA" id="ARBA00022448"/>
    </source>
</evidence>
<evidence type="ECO:0000256" key="9">
    <source>
        <dbReference type="RuleBase" id="RU003357"/>
    </source>
</evidence>
<feature type="domain" description="TonB-dependent receptor-like beta-barrel" evidence="10">
    <location>
        <begin position="571"/>
        <end position="1085"/>
    </location>
</feature>
<gene>
    <name evidence="12" type="ORF">G3570_01670</name>
</gene>
<evidence type="ECO:0000256" key="5">
    <source>
        <dbReference type="ARBA" id="ARBA00023077"/>
    </source>
</evidence>
<comment type="similarity">
    <text evidence="8 9">Belongs to the TonB-dependent receptor family.</text>
</comment>
<dbReference type="Proteomes" id="UP000473278">
    <property type="component" value="Unassembled WGS sequence"/>
</dbReference>
<keyword evidence="4 8" id="KW-0812">Transmembrane</keyword>
<comment type="caution">
    <text evidence="12">The sequence shown here is derived from an EMBL/GenBank/DDBJ whole genome shotgun (WGS) entry which is preliminary data.</text>
</comment>
<keyword evidence="6 8" id="KW-0472">Membrane</keyword>
<keyword evidence="7 8" id="KW-0998">Cell outer membrane</keyword>
<dbReference type="Gene3D" id="2.60.40.1120">
    <property type="entry name" value="Carboxypeptidase-like, regulatory domain"/>
    <property type="match status" value="1"/>
</dbReference>
<dbReference type="InterPro" id="IPR036942">
    <property type="entry name" value="Beta-barrel_TonB_sf"/>
</dbReference>
<keyword evidence="3 8" id="KW-1134">Transmembrane beta strand</keyword>
<dbReference type="EMBL" id="JAALLT010000001">
    <property type="protein sequence ID" value="NGP75323.1"/>
    <property type="molecule type" value="Genomic_DNA"/>
</dbReference>
<reference evidence="12 13" key="1">
    <citation type="submission" date="2020-02" db="EMBL/GenBank/DDBJ databases">
        <title>Balneolaceae bacterium YR4-1, complete genome.</title>
        <authorList>
            <person name="Li Y."/>
            <person name="Wu S."/>
        </authorList>
    </citation>
    <scope>NUCLEOTIDE SEQUENCE [LARGE SCALE GENOMIC DNA]</scope>
    <source>
        <strain evidence="12 13">YR4-1</strain>
    </source>
</reference>
<accession>A0A6M1T4N5</accession>
<dbReference type="SUPFAM" id="SSF49464">
    <property type="entry name" value="Carboxypeptidase regulatory domain-like"/>
    <property type="match status" value="1"/>
</dbReference>
<dbReference type="Pfam" id="PF00593">
    <property type="entry name" value="TonB_dep_Rec_b-barrel"/>
    <property type="match status" value="1"/>
</dbReference>
<keyword evidence="5 9" id="KW-0798">TonB box</keyword>
<keyword evidence="13" id="KW-1185">Reference proteome</keyword>
<organism evidence="12 13">
    <name type="scientific">Halalkalibaculum roseum</name>
    <dbReference type="NCBI Taxonomy" id="2709311"/>
    <lineage>
        <taxon>Bacteria</taxon>
        <taxon>Pseudomonadati</taxon>
        <taxon>Balneolota</taxon>
        <taxon>Balneolia</taxon>
        <taxon>Balneolales</taxon>
        <taxon>Balneolaceae</taxon>
        <taxon>Halalkalibaculum</taxon>
    </lineage>
</organism>
<evidence type="ECO:0000259" key="11">
    <source>
        <dbReference type="Pfam" id="PF07715"/>
    </source>
</evidence>
<dbReference type="InterPro" id="IPR008969">
    <property type="entry name" value="CarboxyPept-like_regulatory"/>
</dbReference>
<evidence type="ECO:0000313" key="12">
    <source>
        <dbReference type="EMBL" id="NGP75323.1"/>
    </source>
</evidence>
<evidence type="ECO:0000256" key="6">
    <source>
        <dbReference type="ARBA" id="ARBA00023136"/>
    </source>
</evidence>
<sequence length="1127" mass="123950">MKAHRYILPVLFFLFCGIGSISAKQGTQYASSEDILSGQSIEQTVDLEKKLNQLEEEYNISFLYRSSLVQGKRSPVKVTGKETLQEKIKMLLEPHGLVSSYLDKRTFVISLSPIRELEVLIADTVSGIVMDGSTGETLPGVNILVKGTTKGTATDINGSYRLTNVGDQDTLVFSFLGFQTKEIAVDGRNRIDVQLMESILMLSDELVVVGYGTQKRSEITGSVASVSAEDIEKVPVLRVEQALQGRTAGVYVANQSGQPGEMPTVRIRGAGTTGNADPLYVVDGMPVGGIDYLNPGNIASMEVLKDAASAAIYGARAANGVVLITTKSGQPGETKVRYEGYAGIQNGWKEMNVLNASQYMMMMNEGAANAGLSLPFPVGQNVSGGTDWQSAIFNENAPMMNHQITISGGNDRTTYSSGLSLFSQEGIVGGDKSQFDRYTFNLKLDNDVSDVFRFGNSFNYSRIDRNAVLSNSEWGSPLSNALNMDPLTPIYELDEDDLQGYPSHSVQNDGLYYGISNYVAQEIVNPLARLQVTNGNTQVDKLVNNLYAEYEVLPNMVVRSNLGIDAAFVQNDNYVPVYYLNSAQSNDNSLVSKTENRWFTWNFENTISYEQDFNKHNINLLGGISAQQVHFEDLFGSKANLLMTDPQNAWINVGSDEESMTAAGGAYDEKLLSYFGRASYNFNDKYLLTGILRVDGSSKFGSNNRYAVFPSVSAGWVMSNESFMDDFEVINLLKLRASWGQNGNQNIGNFAYTSTIATGNGYSFGPDEQFTTGSIPSSVSNPNLKWETSEQLDIGVDLGLWNDQLMIKSDYYIKKTKGLLVQAPIPGHVGNNAPVVNGGSVQNEGIELSVDYRNYRNEFGYNVGANVAFNRNEVTHIGNAEGIITGAGFATYGIVTRADVGNPIGYFWGYETDGIFQNQQEIDNYVNESGNLIQPLAQPGDVRFRDLDGDGQIDDGDRTMIGNPTPDMTFGINMGANYKQFDLSVFMQGTFGNDIFNATRRHDLTTSNMPVRYLNRWTGEGTSNELPRFTWNDSNGNWTKISDLYVEDGSYLRIKNIQVGYNFSPRLLETLKLETVRIYVAADNLYTLTGYSGFDPEIGAASPLNIGIDRGIYPQARSYRVGLNINF</sequence>
<dbReference type="Gene3D" id="2.40.170.20">
    <property type="entry name" value="TonB-dependent receptor, beta-barrel domain"/>
    <property type="match status" value="1"/>
</dbReference>
<dbReference type="Pfam" id="PF07715">
    <property type="entry name" value="Plug"/>
    <property type="match status" value="1"/>
</dbReference>
<comment type="subcellular location">
    <subcellularLocation>
        <location evidence="1 8">Cell outer membrane</location>
        <topology evidence="1 8">Multi-pass membrane protein</topology>
    </subcellularLocation>
</comment>
<dbReference type="InterPro" id="IPR039426">
    <property type="entry name" value="TonB-dep_rcpt-like"/>
</dbReference>
<dbReference type="Gene3D" id="2.170.130.10">
    <property type="entry name" value="TonB-dependent receptor, plug domain"/>
    <property type="match status" value="1"/>
</dbReference>
<dbReference type="SUPFAM" id="SSF56935">
    <property type="entry name" value="Porins"/>
    <property type="match status" value="1"/>
</dbReference>
<dbReference type="AlphaFoldDB" id="A0A6M1T4N5"/>
<evidence type="ECO:0000256" key="7">
    <source>
        <dbReference type="ARBA" id="ARBA00023237"/>
    </source>
</evidence>
<evidence type="ECO:0000256" key="8">
    <source>
        <dbReference type="PROSITE-ProRule" id="PRU01360"/>
    </source>
</evidence>
<dbReference type="InterPro" id="IPR012910">
    <property type="entry name" value="Plug_dom"/>
</dbReference>
<evidence type="ECO:0000256" key="3">
    <source>
        <dbReference type="ARBA" id="ARBA00022452"/>
    </source>
</evidence>
<proteinExistence type="inferred from homology"/>
<evidence type="ECO:0000256" key="1">
    <source>
        <dbReference type="ARBA" id="ARBA00004571"/>
    </source>
</evidence>
<dbReference type="PROSITE" id="PS52016">
    <property type="entry name" value="TONB_DEPENDENT_REC_3"/>
    <property type="match status" value="1"/>
</dbReference>
<dbReference type="InterPro" id="IPR000531">
    <property type="entry name" value="Beta-barrel_TonB"/>
</dbReference>
<dbReference type="Pfam" id="PF13715">
    <property type="entry name" value="CarbopepD_reg_2"/>
    <property type="match status" value="1"/>
</dbReference>
<dbReference type="FunFam" id="2.170.130.10:FF:000008">
    <property type="entry name" value="SusC/RagA family TonB-linked outer membrane protein"/>
    <property type="match status" value="1"/>
</dbReference>
<feature type="domain" description="TonB-dependent receptor plug" evidence="11">
    <location>
        <begin position="217"/>
        <end position="321"/>
    </location>
</feature>
<dbReference type="InterPro" id="IPR023996">
    <property type="entry name" value="TonB-dep_OMP_SusC/RagA"/>
</dbReference>
<dbReference type="InterPro" id="IPR037066">
    <property type="entry name" value="Plug_dom_sf"/>
</dbReference>
<dbReference type="InterPro" id="IPR023997">
    <property type="entry name" value="TonB-dep_OMP_SusC/RagA_CS"/>
</dbReference>
<evidence type="ECO:0000259" key="10">
    <source>
        <dbReference type="Pfam" id="PF00593"/>
    </source>
</evidence>
<evidence type="ECO:0000313" key="13">
    <source>
        <dbReference type="Proteomes" id="UP000473278"/>
    </source>
</evidence>
<dbReference type="Gene3D" id="3.55.50.30">
    <property type="match status" value="1"/>
</dbReference>
<protein>
    <submittedName>
        <fullName evidence="12">SusC/RagA family TonB-linked outer membrane protein</fullName>
    </submittedName>
</protein>
<evidence type="ECO:0000256" key="4">
    <source>
        <dbReference type="ARBA" id="ARBA00022692"/>
    </source>
</evidence>
<dbReference type="NCBIfam" id="TIGR04056">
    <property type="entry name" value="OMP_RagA_SusC"/>
    <property type="match status" value="1"/>
</dbReference>
<dbReference type="NCBIfam" id="TIGR04057">
    <property type="entry name" value="SusC_RagA_signa"/>
    <property type="match status" value="1"/>
</dbReference>
<dbReference type="GO" id="GO:0009279">
    <property type="term" value="C:cell outer membrane"/>
    <property type="evidence" value="ECO:0007669"/>
    <property type="project" value="UniProtKB-SubCell"/>
</dbReference>
<keyword evidence="2 8" id="KW-0813">Transport</keyword>